<dbReference type="KEGG" id="pmuc:ING2E5A_2474"/>
<name>A0A1G4G9V2_9BACT</name>
<comment type="similarity">
    <text evidence="1">Belongs to the DprA/Smf family.</text>
</comment>
<dbReference type="AlphaFoldDB" id="A0A1G4G9V2"/>
<evidence type="ECO:0000256" key="1">
    <source>
        <dbReference type="ARBA" id="ARBA00006525"/>
    </source>
</evidence>
<dbReference type="Pfam" id="PF17782">
    <property type="entry name" value="WHD_DprA"/>
    <property type="match status" value="1"/>
</dbReference>
<accession>A0A1G4G9V2</accession>
<keyword evidence="5" id="KW-1185">Reference proteome</keyword>
<proteinExistence type="inferred from homology"/>
<evidence type="ECO:0000259" key="2">
    <source>
        <dbReference type="Pfam" id="PF02481"/>
    </source>
</evidence>
<dbReference type="SUPFAM" id="SSF102405">
    <property type="entry name" value="MCP/YpsA-like"/>
    <property type="match status" value="1"/>
</dbReference>
<dbReference type="InterPro" id="IPR003488">
    <property type="entry name" value="DprA"/>
</dbReference>
<evidence type="ECO:0000259" key="3">
    <source>
        <dbReference type="Pfam" id="PF17782"/>
    </source>
</evidence>
<feature type="domain" description="Smf/DprA SLOG" evidence="2">
    <location>
        <begin position="80"/>
        <end position="291"/>
    </location>
</feature>
<sequence>MIADKTLYQIALTFIPGVGAVHARNLINAVGDEEALFHEKRSNLKKIPGLSHRLIDEILNPEVLRRAEKELQFIDKHGIKVLFYTQEDYPSRLTNCIDAPVLLYCKGEVSYNLPKVVSVVGTRNASRYGLEWCRQFVGELSLLFPDILIVSGLAYGIDICAHRTAVENRVATVAVLAHGLDRIYPALHRKTAEEMLERGGWVTEFPSDTEPDRYNFVKRNRIVAGMADAVVVVESGEKGGSIITAEIANSYFREVFAVPGRTTDARSTGCNTLIATNRALLLQNSAAFINQMGWDGDTKAKQPLQMELFPELNETEEKVFQLLSKVESMHVNMLSIELNLPVSDLFFTLLELEMKKVVRALPGGVYKLI</sequence>
<gene>
    <name evidence="4" type="primary">smf</name>
    <name evidence="4" type="ORF">ING2E5A_2474</name>
</gene>
<dbReference type="Gene3D" id="3.40.50.450">
    <property type="match status" value="1"/>
</dbReference>
<evidence type="ECO:0000313" key="4">
    <source>
        <dbReference type="EMBL" id="SCM59271.1"/>
    </source>
</evidence>
<reference evidence="4 5" key="1">
    <citation type="submission" date="2016-08" db="EMBL/GenBank/DDBJ databases">
        <authorList>
            <person name="Seilhamer J.J."/>
        </authorList>
    </citation>
    <scope>NUCLEOTIDE SEQUENCE [LARGE SCALE GENOMIC DNA]</scope>
    <source>
        <strain evidence="4">ING2-E5A</strain>
    </source>
</reference>
<dbReference type="STRING" id="1642646.ING2E5A_2474"/>
<dbReference type="InterPro" id="IPR036388">
    <property type="entry name" value="WH-like_DNA-bd_sf"/>
</dbReference>
<dbReference type="NCBIfam" id="TIGR00732">
    <property type="entry name" value="dprA"/>
    <property type="match status" value="1"/>
</dbReference>
<dbReference type="RefSeq" id="WP_071138349.1">
    <property type="nucleotide sequence ID" value="NZ_DUQN01000032.1"/>
</dbReference>
<protein>
    <submittedName>
        <fullName evidence="4">Protein smf</fullName>
    </submittedName>
</protein>
<dbReference type="InterPro" id="IPR041614">
    <property type="entry name" value="DprA_WH"/>
</dbReference>
<feature type="domain" description="DprA winged helix" evidence="3">
    <location>
        <begin position="310"/>
        <end position="364"/>
    </location>
</feature>
<dbReference type="SUPFAM" id="SSF47781">
    <property type="entry name" value="RuvA domain 2-like"/>
    <property type="match status" value="1"/>
</dbReference>
<dbReference type="Gene3D" id="1.10.10.10">
    <property type="entry name" value="Winged helix-like DNA-binding domain superfamily/Winged helix DNA-binding domain"/>
    <property type="match status" value="1"/>
</dbReference>
<dbReference type="InterPro" id="IPR057666">
    <property type="entry name" value="DrpA_SLOG"/>
</dbReference>
<dbReference type="InterPro" id="IPR010994">
    <property type="entry name" value="RuvA_2-like"/>
</dbReference>
<evidence type="ECO:0000313" key="5">
    <source>
        <dbReference type="Proteomes" id="UP000178485"/>
    </source>
</evidence>
<dbReference type="Pfam" id="PF02481">
    <property type="entry name" value="DNA_processg_A"/>
    <property type="match status" value="1"/>
</dbReference>
<dbReference type="EMBL" id="LT608328">
    <property type="protein sequence ID" value="SCM59271.1"/>
    <property type="molecule type" value="Genomic_DNA"/>
</dbReference>
<dbReference type="Proteomes" id="UP000178485">
    <property type="component" value="Chromosome i"/>
</dbReference>
<dbReference type="GO" id="GO:0009294">
    <property type="term" value="P:DNA-mediated transformation"/>
    <property type="evidence" value="ECO:0007669"/>
    <property type="project" value="InterPro"/>
</dbReference>
<dbReference type="PANTHER" id="PTHR43022:SF1">
    <property type="entry name" value="PROTEIN SMF"/>
    <property type="match status" value="1"/>
</dbReference>
<dbReference type="PANTHER" id="PTHR43022">
    <property type="entry name" value="PROTEIN SMF"/>
    <property type="match status" value="1"/>
</dbReference>
<organism evidence="4 5">
    <name type="scientific">Petrimonas mucosa</name>
    <dbReference type="NCBI Taxonomy" id="1642646"/>
    <lineage>
        <taxon>Bacteria</taxon>
        <taxon>Pseudomonadati</taxon>
        <taxon>Bacteroidota</taxon>
        <taxon>Bacteroidia</taxon>
        <taxon>Bacteroidales</taxon>
        <taxon>Dysgonomonadaceae</taxon>
        <taxon>Petrimonas</taxon>
    </lineage>
</organism>